<feature type="domain" description="Beta-lactamase-related" evidence="2">
    <location>
        <begin position="8"/>
        <end position="354"/>
    </location>
</feature>
<dbReference type="STRING" id="1507870.A0A1V8T5G6"/>
<name>A0A1V8T5G6_9PEZI</name>
<organism evidence="3 4">
    <name type="scientific">Cryoendolithus antarcticus</name>
    <dbReference type="NCBI Taxonomy" id="1507870"/>
    <lineage>
        <taxon>Eukaryota</taxon>
        <taxon>Fungi</taxon>
        <taxon>Dikarya</taxon>
        <taxon>Ascomycota</taxon>
        <taxon>Pezizomycotina</taxon>
        <taxon>Dothideomycetes</taxon>
        <taxon>Dothideomycetidae</taxon>
        <taxon>Cladosporiales</taxon>
        <taxon>Cladosporiaceae</taxon>
        <taxon>Cryoendolithus</taxon>
    </lineage>
</organism>
<dbReference type="AlphaFoldDB" id="A0A1V8T5G6"/>
<evidence type="ECO:0000313" key="3">
    <source>
        <dbReference type="EMBL" id="OQO06655.1"/>
    </source>
</evidence>
<dbReference type="InParanoid" id="A0A1V8T5G6"/>
<keyword evidence="4" id="KW-1185">Reference proteome</keyword>
<dbReference type="OrthoDB" id="552049at2759"/>
<gene>
    <name evidence="3" type="ORF">B0A48_08442</name>
</gene>
<dbReference type="InterPro" id="IPR050491">
    <property type="entry name" value="AmpC-like"/>
</dbReference>
<dbReference type="InterPro" id="IPR001466">
    <property type="entry name" value="Beta-lactam-related"/>
</dbReference>
<accession>A0A1V8T5G6</accession>
<comment type="caution">
    <text evidence="3">The sequence shown here is derived from an EMBL/GenBank/DDBJ whole genome shotgun (WGS) entry which is preliminary data.</text>
</comment>
<dbReference type="Pfam" id="PF00144">
    <property type="entry name" value="Beta-lactamase"/>
    <property type="match status" value="1"/>
</dbReference>
<comment type="similarity">
    <text evidence="1">Belongs to the peptidase S12 family.</text>
</comment>
<sequence length="520" mass="58091">MVPFTPDFDEIVAKTLKKWHTPGIAFSVVHNNETWSKQRTAYGLARLPTEPAATSTLYYVCSTTKAILCAAWAIYLASPANIDSDGSRRITWSTPMVDIIRDDFVLQDATTTNAITLEDCVSHRTGMPRHESSYGRPGVETSRDIVRSLRNLPLHNTLRTHFEYCNTMYVAASHALEVVTGSSNAKMFRKYLWDPLEMHETYGGMPENQKSVATGYTFSHVPGEQGEASGELCEASGELCEEPNKDLEGISGAGYVMSTADDYAKWMRCLLQGSGPLSPEMIKELWTPRTIVHDDEEQREHFDGVICYCLGWFKATYRGQEVVWHPGGVAGAGSCVILLPKQKWGVTFFANIMGASALMSSLAFWLIDDLLSTPTDERKSAFLDQQYITALEKERDSLPKQQAKLYPNVPDRRVAPLSLPLESYAGTYQHAGYGSLNFVYKADSEGAYLYAEVSRTFGAEYIFRPVNGEHWLGKRWVSVWPAKGALRARSKIGADGKLKGLEIAMEPEMPDTMMWFARTE</sequence>
<dbReference type="PANTHER" id="PTHR46825:SF15">
    <property type="entry name" value="BETA-LACTAMASE-RELATED DOMAIN-CONTAINING PROTEIN"/>
    <property type="match status" value="1"/>
</dbReference>
<reference evidence="4" key="1">
    <citation type="submission" date="2017-03" db="EMBL/GenBank/DDBJ databases">
        <title>Genomes of endolithic fungi from Antarctica.</title>
        <authorList>
            <person name="Coleine C."/>
            <person name="Masonjones S."/>
            <person name="Stajich J.E."/>
        </authorList>
    </citation>
    <scope>NUCLEOTIDE SEQUENCE [LARGE SCALE GENOMIC DNA]</scope>
    <source>
        <strain evidence="4">CCFEE 5527</strain>
    </source>
</reference>
<evidence type="ECO:0000259" key="2">
    <source>
        <dbReference type="Pfam" id="PF00144"/>
    </source>
</evidence>
<evidence type="ECO:0000313" key="4">
    <source>
        <dbReference type="Proteomes" id="UP000192596"/>
    </source>
</evidence>
<dbReference type="Proteomes" id="UP000192596">
    <property type="component" value="Unassembled WGS sequence"/>
</dbReference>
<dbReference type="Gene3D" id="3.40.710.10">
    <property type="entry name" value="DD-peptidase/beta-lactamase superfamily"/>
    <property type="match status" value="1"/>
</dbReference>
<dbReference type="EMBL" id="NAJO01000016">
    <property type="protein sequence ID" value="OQO06655.1"/>
    <property type="molecule type" value="Genomic_DNA"/>
</dbReference>
<dbReference type="PANTHER" id="PTHR46825">
    <property type="entry name" value="D-ALANYL-D-ALANINE-CARBOXYPEPTIDASE/ENDOPEPTIDASE AMPH"/>
    <property type="match status" value="1"/>
</dbReference>
<proteinExistence type="inferred from homology"/>
<dbReference type="SUPFAM" id="SSF56601">
    <property type="entry name" value="beta-lactamase/transpeptidase-like"/>
    <property type="match status" value="1"/>
</dbReference>
<evidence type="ECO:0000256" key="1">
    <source>
        <dbReference type="ARBA" id="ARBA00038215"/>
    </source>
</evidence>
<protein>
    <recommendedName>
        <fullName evidence="2">Beta-lactamase-related domain-containing protein</fullName>
    </recommendedName>
</protein>
<dbReference type="InterPro" id="IPR012338">
    <property type="entry name" value="Beta-lactam/transpept-like"/>
</dbReference>